<evidence type="ECO:0000313" key="3">
    <source>
        <dbReference type="Proteomes" id="UP000756346"/>
    </source>
</evidence>
<dbReference type="GeneID" id="70191299"/>
<reference evidence="2" key="1">
    <citation type="journal article" date="2021" name="Nat. Commun.">
        <title>Genetic determinants of endophytism in the Arabidopsis root mycobiome.</title>
        <authorList>
            <person name="Mesny F."/>
            <person name="Miyauchi S."/>
            <person name="Thiergart T."/>
            <person name="Pickel B."/>
            <person name="Atanasova L."/>
            <person name="Karlsson M."/>
            <person name="Huettel B."/>
            <person name="Barry K.W."/>
            <person name="Haridas S."/>
            <person name="Chen C."/>
            <person name="Bauer D."/>
            <person name="Andreopoulos W."/>
            <person name="Pangilinan J."/>
            <person name="LaButti K."/>
            <person name="Riley R."/>
            <person name="Lipzen A."/>
            <person name="Clum A."/>
            <person name="Drula E."/>
            <person name="Henrissat B."/>
            <person name="Kohler A."/>
            <person name="Grigoriev I.V."/>
            <person name="Martin F.M."/>
            <person name="Hacquard S."/>
        </authorList>
    </citation>
    <scope>NUCLEOTIDE SEQUENCE</scope>
    <source>
        <strain evidence="2">MPI-CAGE-CH-0230</strain>
    </source>
</reference>
<dbReference type="OrthoDB" id="2935572at2759"/>
<organism evidence="2 3">
    <name type="scientific">Microdochium trichocladiopsis</name>
    <dbReference type="NCBI Taxonomy" id="1682393"/>
    <lineage>
        <taxon>Eukaryota</taxon>
        <taxon>Fungi</taxon>
        <taxon>Dikarya</taxon>
        <taxon>Ascomycota</taxon>
        <taxon>Pezizomycotina</taxon>
        <taxon>Sordariomycetes</taxon>
        <taxon>Xylariomycetidae</taxon>
        <taxon>Xylariales</taxon>
        <taxon>Microdochiaceae</taxon>
        <taxon>Microdochium</taxon>
    </lineage>
</organism>
<dbReference type="CDD" id="cd12261">
    <property type="entry name" value="RRM1_3_MRN1"/>
    <property type="match status" value="1"/>
</dbReference>
<feature type="compositionally biased region" description="Polar residues" evidence="1">
    <location>
        <begin position="308"/>
        <end position="322"/>
    </location>
</feature>
<dbReference type="RefSeq" id="XP_046016967.1">
    <property type="nucleotide sequence ID" value="XM_046161753.1"/>
</dbReference>
<proteinExistence type="predicted"/>
<feature type="region of interest" description="Disordered" evidence="1">
    <location>
        <begin position="281"/>
        <end position="322"/>
    </location>
</feature>
<dbReference type="GO" id="GO:0003676">
    <property type="term" value="F:nucleic acid binding"/>
    <property type="evidence" value="ECO:0007669"/>
    <property type="project" value="InterPro"/>
</dbReference>
<evidence type="ECO:0008006" key="4">
    <source>
        <dbReference type="Google" id="ProtNLM"/>
    </source>
</evidence>
<feature type="compositionally biased region" description="Basic and acidic residues" evidence="1">
    <location>
        <begin position="281"/>
        <end position="300"/>
    </location>
</feature>
<sequence>MASIAFQPTASPFVPGPSPSSATVTLDRGSFDILIRSAVRDWSEDCEADVSDDNDRHPAPEVQQPVHVESMPAQSAQSKGSLQIPKTAQRTLMITGLPESSTLADITRVVRGGPILGVHIRNSERCAFVSFVYENHAAGFFDYVRRFGLLINNKYVGTRWADRQYLLGSHTGHQIRGGATRNLVIRRCHSRHTDASIRDDLEHIHNLVAISVEFFDGNCYIKTNSVHNAIVARTCMMSRVKYKGSSIGWDVDECAEPIELPDRPARAPHFIAPPVTRPVVESENRFAPLRRDDNDNHESMLDDDQDSSESGFTPSEASGNTI</sequence>
<dbReference type="Gene3D" id="3.30.70.330">
    <property type="match status" value="1"/>
</dbReference>
<protein>
    <recommendedName>
        <fullName evidence="4">RRM domain-containing protein</fullName>
    </recommendedName>
</protein>
<accession>A0A9P8YBU1</accession>
<comment type="caution">
    <text evidence="2">The sequence shown here is derived from an EMBL/GenBank/DDBJ whole genome shotgun (WGS) entry which is preliminary data.</text>
</comment>
<name>A0A9P8YBU1_9PEZI</name>
<dbReference type="Proteomes" id="UP000756346">
    <property type="component" value="Unassembled WGS sequence"/>
</dbReference>
<gene>
    <name evidence="2" type="ORF">B0I36DRAFT_403360</name>
</gene>
<keyword evidence="3" id="KW-1185">Reference proteome</keyword>
<dbReference type="SUPFAM" id="SSF54928">
    <property type="entry name" value="RNA-binding domain, RBD"/>
    <property type="match status" value="1"/>
</dbReference>
<dbReference type="EMBL" id="JAGTJQ010000002">
    <property type="protein sequence ID" value="KAH7037846.1"/>
    <property type="molecule type" value="Genomic_DNA"/>
</dbReference>
<dbReference type="InterPro" id="IPR012677">
    <property type="entry name" value="Nucleotide-bd_a/b_plait_sf"/>
</dbReference>
<evidence type="ECO:0000313" key="2">
    <source>
        <dbReference type="EMBL" id="KAH7037846.1"/>
    </source>
</evidence>
<dbReference type="AlphaFoldDB" id="A0A9P8YBU1"/>
<dbReference type="InterPro" id="IPR035979">
    <property type="entry name" value="RBD_domain_sf"/>
</dbReference>
<evidence type="ECO:0000256" key="1">
    <source>
        <dbReference type="SAM" id="MobiDB-lite"/>
    </source>
</evidence>